<comment type="caution">
    <text evidence="2">The sequence shown here is derived from an EMBL/GenBank/DDBJ whole genome shotgun (WGS) entry which is preliminary data.</text>
</comment>
<organism evidence="2 3">
    <name type="scientific">Pseudolactococcus reticulitermitis</name>
    <dbReference type="NCBI Taxonomy" id="2025039"/>
    <lineage>
        <taxon>Bacteria</taxon>
        <taxon>Bacillati</taxon>
        <taxon>Bacillota</taxon>
        <taxon>Bacilli</taxon>
        <taxon>Lactobacillales</taxon>
        <taxon>Streptococcaceae</taxon>
        <taxon>Pseudolactococcus</taxon>
    </lineage>
</organism>
<evidence type="ECO:0000313" key="2">
    <source>
        <dbReference type="EMBL" id="GAX46855.1"/>
    </source>
</evidence>
<feature type="transmembrane region" description="Helical" evidence="1">
    <location>
        <begin position="36"/>
        <end position="54"/>
    </location>
</feature>
<evidence type="ECO:0000313" key="3">
    <source>
        <dbReference type="Proteomes" id="UP000218689"/>
    </source>
</evidence>
<keyword evidence="1" id="KW-0472">Membrane</keyword>
<dbReference type="AlphaFoldDB" id="A0A224XAV7"/>
<dbReference type="RefSeq" id="WP_094783918.1">
    <property type="nucleotide sequence ID" value="NZ_BEDT01000001.1"/>
</dbReference>
<name>A0A224XAV7_9LACT</name>
<evidence type="ECO:0000256" key="1">
    <source>
        <dbReference type="SAM" id="Phobius"/>
    </source>
</evidence>
<feature type="transmembrane region" description="Helical" evidence="1">
    <location>
        <begin position="12"/>
        <end position="30"/>
    </location>
</feature>
<sequence length="79" mass="8502">MNGVFKDLAEKGLVPAAVIFSGYYIVTKGIGKQDWGKIVSIIAGNLLLVGIVYFPDILKTIAKVVMGFLQRVFETVLGG</sequence>
<proteinExistence type="predicted"/>
<dbReference type="Proteomes" id="UP000218689">
    <property type="component" value="Unassembled WGS sequence"/>
</dbReference>
<keyword evidence="3" id="KW-1185">Reference proteome</keyword>
<protein>
    <submittedName>
        <fullName evidence="2">Uncharacterized protein</fullName>
    </submittedName>
</protein>
<reference evidence="3" key="1">
    <citation type="submission" date="2017-08" db="EMBL/GenBank/DDBJ databases">
        <title>Draft genome sequence of Lactococcus sp. strain Rs-Y01, isolated from the gut of the lower termite Reticulitermes speratus.</title>
        <authorList>
            <person name="Ohkuma M."/>
            <person name="Yuki M."/>
        </authorList>
    </citation>
    <scope>NUCLEOTIDE SEQUENCE [LARGE SCALE GENOMIC DNA]</scope>
    <source>
        <strain evidence="3">Rs-Y01</strain>
    </source>
</reference>
<dbReference type="EMBL" id="BEDT01000001">
    <property type="protein sequence ID" value="GAX46855.1"/>
    <property type="molecule type" value="Genomic_DNA"/>
</dbReference>
<keyword evidence="1" id="KW-0812">Transmembrane</keyword>
<gene>
    <name evidence="2" type="ORF">RsY01_435</name>
</gene>
<accession>A0A224XAV7</accession>
<keyword evidence="1" id="KW-1133">Transmembrane helix</keyword>